<accession>A0A381VTL0</accession>
<proteinExistence type="inferred from homology"/>
<evidence type="ECO:0000256" key="2">
    <source>
        <dbReference type="ARBA" id="ARBA00023002"/>
    </source>
</evidence>
<dbReference type="Pfam" id="PF01625">
    <property type="entry name" value="PMSR"/>
    <property type="match status" value="1"/>
</dbReference>
<sequence length="180" mass="20636">MDNSEFATLGGGCFWCVEAIYQRVSGVLSVKPGYAGGDVKNPTYKQVCSGKTGHAEVARIEYNPSVITYKEILNVFWQCHDPTTLNRQGNDVGSQYRSVIYYQNDQQKVLADESKTIADQSDYWSDPIVTEIVPLMNYFEAEDYHHDYYNNNPNQPYCIFVIKPKLDKLKKNRIIDLKDN</sequence>
<dbReference type="InterPro" id="IPR002569">
    <property type="entry name" value="Met_Sox_Rdtase_MsrA_dom"/>
</dbReference>
<dbReference type="EMBL" id="UINC01009740">
    <property type="protein sequence ID" value="SVA43612.1"/>
    <property type="molecule type" value="Genomic_DNA"/>
</dbReference>
<feature type="domain" description="Peptide methionine sulphoxide reductase MsrA" evidence="3">
    <location>
        <begin position="7"/>
        <end position="158"/>
    </location>
</feature>
<dbReference type="HAMAP" id="MF_01401">
    <property type="entry name" value="MsrA"/>
    <property type="match status" value="1"/>
</dbReference>
<evidence type="ECO:0000259" key="3">
    <source>
        <dbReference type="Pfam" id="PF01625"/>
    </source>
</evidence>
<dbReference type="SUPFAM" id="SSF55068">
    <property type="entry name" value="Peptide methionine sulfoxide reductase"/>
    <property type="match status" value="1"/>
</dbReference>
<protein>
    <recommendedName>
        <fullName evidence="1">peptide-methionine (S)-S-oxide reductase</fullName>
        <ecNumber evidence="1">1.8.4.11</ecNumber>
    </recommendedName>
</protein>
<dbReference type="PANTHER" id="PTHR43774">
    <property type="entry name" value="PEPTIDE METHIONINE SULFOXIDE REDUCTASE"/>
    <property type="match status" value="1"/>
</dbReference>
<dbReference type="PANTHER" id="PTHR43774:SF1">
    <property type="entry name" value="PEPTIDE METHIONINE SULFOXIDE REDUCTASE MSRA 2"/>
    <property type="match status" value="1"/>
</dbReference>
<dbReference type="GO" id="GO:0008113">
    <property type="term" value="F:peptide-methionine (S)-S-oxide reductase activity"/>
    <property type="evidence" value="ECO:0007669"/>
    <property type="project" value="UniProtKB-EC"/>
</dbReference>
<dbReference type="NCBIfam" id="TIGR00401">
    <property type="entry name" value="msrA"/>
    <property type="match status" value="1"/>
</dbReference>
<reference evidence="4" key="1">
    <citation type="submission" date="2018-05" db="EMBL/GenBank/DDBJ databases">
        <authorList>
            <person name="Lanie J.A."/>
            <person name="Ng W.-L."/>
            <person name="Kazmierczak K.M."/>
            <person name="Andrzejewski T.M."/>
            <person name="Davidsen T.M."/>
            <person name="Wayne K.J."/>
            <person name="Tettelin H."/>
            <person name="Glass J.I."/>
            <person name="Rusch D."/>
            <person name="Podicherti R."/>
            <person name="Tsui H.-C.T."/>
            <person name="Winkler M.E."/>
        </authorList>
    </citation>
    <scope>NUCLEOTIDE SEQUENCE</scope>
</reference>
<evidence type="ECO:0000256" key="1">
    <source>
        <dbReference type="ARBA" id="ARBA00012502"/>
    </source>
</evidence>
<dbReference type="Gene3D" id="3.30.1060.10">
    <property type="entry name" value="Peptide methionine sulphoxide reductase MsrA"/>
    <property type="match status" value="1"/>
</dbReference>
<evidence type="ECO:0000313" key="4">
    <source>
        <dbReference type="EMBL" id="SVA43612.1"/>
    </source>
</evidence>
<organism evidence="4">
    <name type="scientific">marine metagenome</name>
    <dbReference type="NCBI Taxonomy" id="408172"/>
    <lineage>
        <taxon>unclassified sequences</taxon>
        <taxon>metagenomes</taxon>
        <taxon>ecological metagenomes</taxon>
    </lineage>
</organism>
<dbReference type="InterPro" id="IPR036509">
    <property type="entry name" value="Met_Sox_Rdtase_MsrA_sf"/>
</dbReference>
<dbReference type="AlphaFoldDB" id="A0A381VTL0"/>
<keyword evidence="2" id="KW-0560">Oxidoreductase</keyword>
<dbReference type="EC" id="1.8.4.11" evidence="1"/>
<name>A0A381VTL0_9ZZZZ</name>
<gene>
    <name evidence="4" type="ORF">METZ01_LOCUS96466</name>
</gene>